<dbReference type="Proteomes" id="UP001158576">
    <property type="component" value="Chromosome 2"/>
</dbReference>
<evidence type="ECO:0000313" key="2">
    <source>
        <dbReference type="Proteomes" id="UP001158576"/>
    </source>
</evidence>
<gene>
    <name evidence="1" type="ORF">OKIOD_LOCUS16979</name>
</gene>
<sequence length="95" mass="10515">MLVRAARSAARNFTVTRVVANNGMPGSFLNGPEGRTIPKTNNIGPESAETAYNSHEYYNHDKVSFYDAIADCNHMRVVPPEAGMKDYKPKNVVEN</sequence>
<name>A0ABN7TGL2_OIKDI</name>
<proteinExistence type="predicted"/>
<protein>
    <submittedName>
        <fullName evidence="1">Oidioi.mRNA.OKI2018_I69.chr2.g8214.t1.cds</fullName>
    </submittedName>
</protein>
<evidence type="ECO:0000313" key="1">
    <source>
        <dbReference type="EMBL" id="CAG5114146.1"/>
    </source>
</evidence>
<reference evidence="1 2" key="1">
    <citation type="submission" date="2021-04" db="EMBL/GenBank/DDBJ databases">
        <authorList>
            <person name="Bliznina A."/>
        </authorList>
    </citation>
    <scope>NUCLEOTIDE SEQUENCE [LARGE SCALE GENOMIC DNA]</scope>
</reference>
<keyword evidence="2" id="KW-1185">Reference proteome</keyword>
<dbReference type="EMBL" id="OU015567">
    <property type="protein sequence ID" value="CAG5114146.1"/>
    <property type="molecule type" value="Genomic_DNA"/>
</dbReference>
<accession>A0ABN7TGL2</accession>
<organism evidence="1 2">
    <name type="scientific">Oikopleura dioica</name>
    <name type="common">Tunicate</name>
    <dbReference type="NCBI Taxonomy" id="34765"/>
    <lineage>
        <taxon>Eukaryota</taxon>
        <taxon>Metazoa</taxon>
        <taxon>Chordata</taxon>
        <taxon>Tunicata</taxon>
        <taxon>Appendicularia</taxon>
        <taxon>Copelata</taxon>
        <taxon>Oikopleuridae</taxon>
        <taxon>Oikopleura</taxon>
    </lineage>
</organism>